<feature type="domain" description="Sialate O-acetylesterase" evidence="3">
    <location>
        <begin position="26"/>
        <end position="270"/>
    </location>
</feature>
<comment type="caution">
    <text evidence="4">The sequence shown here is derived from an EMBL/GenBank/DDBJ whole genome shotgun (WGS) entry which is preliminary data.</text>
</comment>
<dbReference type="Pfam" id="PF03629">
    <property type="entry name" value="SASA"/>
    <property type="match status" value="1"/>
</dbReference>
<keyword evidence="2" id="KW-0732">Signal</keyword>
<feature type="chain" id="PRO_5041255427" description="Sialate O-acetylesterase domain-containing protein" evidence="2">
    <location>
        <begin position="22"/>
        <end position="372"/>
    </location>
</feature>
<evidence type="ECO:0000256" key="2">
    <source>
        <dbReference type="SAM" id="SignalP"/>
    </source>
</evidence>
<evidence type="ECO:0000259" key="3">
    <source>
        <dbReference type="Pfam" id="PF03629"/>
    </source>
</evidence>
<proteinExistence type="predicted"/>
<dbReference type="Gene3D" id="3.40.50.1110">
    <property type="entry name" value="SGNH hydrolase"/>
    <property type="match status" value="1"/>
</dbReference>
<keyword evidence="1" id="KW-0378">Hydrolase</keyword>
<dbReference type="SUPFAM" id="SSF52266">
    <property type="entry name" value="SGNH hydrolase"/>
    <property type="match status" value="1"/>
</dbReference>
<name>A0AA37HZ10_SEGBR</name>
<reference evidence="4" key="1">
    <citation type="submission" date="2021-08" db="EMBL/GenBank/DDBJ databases">
        <title>Prevotella lacticifex sp. nov., isolated from rumen of cow.</title>
        <authorList>
            <person name="Shinkai T."/>
            <person name="Ikeyama N."/>
            <person name="Kumagai M."/>
            <person name="Ohmori H."/>
            <person name="Sakamoto M."/>
            <person name="Ohkuma M."/>
            <person name="Mitsumori M."/>
        </authorList>
    </citation>
    <scope>NUCLEOTIDE SEQUENCE</scope>
    <source>
        <strain evidence="4">DSM 11371</strain>
    </source>
</reference>
<dbReference type="RefSeq" id="WP_006283119.1">
    <property type="nucleotide sequence ID" value="NZ_BPTR01000001.1"/>
</dbReference>
<dbReference type="EMBL" id="BPTR01000001">
    <property type="protein sequence ID" value="GJG28393.1"/>
    <property type="molecule type" value="Genomic_DNA"/>
</dbReference>
<evidence type="ECO:0000313" key="5">
    <source>
        <dbReference type="Proteomes" id="UP000887043"/>
    </source>
</evidence>
<organism evidence="4 5">
    <name type="scientific">Segatella bryantii</name>
    <name type="common">Prevotella bryantii</name>
    <dbReference type="NCBI Taxonomy" id="77095"/>
    <lineage>
        <taxon>Bacteria</taxon>
        <taxon>Pseudomonadati</taxon>
        <taxon>Bacteroidota</taxon>
        <taxon>Bacteroidia</taxon>
        <taxon>Bacteroidales</taxon>
        <taxon>Prevotellaceae</taxon>
        <taxon>Segatella</taxon>
    </lineage>
</organism>
<protein>
    <recommendedName>
        <fullName evidence="3">Sialate O-acetylesterase domain-containing protein</fullName>
    </recommendedName>
</protein>
<dbReference type="PANTHER" id="PTHR31988">
    <property type="entry name" value="ESTERASE, PUTATIVE (DUF303)-RELATED"/>
    <property type="match status" value="1"/>
</dbReference>
<dbReference type="Proteomes" id="UP000887043">
    <property type="component" value="Unassembled WGS sequence"/>
</dbReference>
<dbReference type="GO" id="GO:0016788">
    <property type="term" value="F:hydrolase activity, acting on ester bonds"/>
    <property type="evidence" value="ECO:0007669"/>
    <property type="project" value="UniProtKB-ARBA"/>
</dbReference>
<dbReference type="SMR" id="A0AA37HZ10"/>
<accession>A0AA37HZ10</accession>
<evidence type="ECO:0000313" key="4">
    <source>
        <dbReference type="EMBL" id="GJG28393.1"/>
    </source>
</evidence>
<dbReference type="InterPro" id="IPR005181">
    <property type="entry name" value="SASA"/>
</dbReference>
<feature type="signal peptide" evidence="2">
    <location>
        <begin position="1"/>
        <end position="21"/>
    </location>
</feature>
<dbReference type="PANTHER" id="PTHR31988:SF19">
    <property type="entry name" value="9-O-ACETYL-N-ACETYLNEURAMINIC ACID DEACETYLASE-RELATED"/>
    <property type="match status" value="1"/>
</dbReference>
<sequence length="372" mass="41317">MKRKWLIAAGMLLSFALTTHAQDKNFHIYLCIGQSNMVGAAKVQPADSVVDARFQSLNAVNDQDRTMGTWRKAVPPLCRRYAGIGPTDFFGRQMVKVLPEKVRVGVVHVAVNGCASDLFHKNLYQDYVKNVTADWMKKEIEYYNGNPRQRLLDMARQAQKEGVIKGILYHQGETDAWNEGWLDKMKFIYQDILSELHLNAKQVPLLVGEVVGNDQHGVCAGANKMIDRIQEVIPTAHVISSYGCQVGPDNLHFAHEGYEELGKRYALKMLSLEGYQVDASAASIATTKSEGASFKLTATLKGNKAIVTSDQPLKSLEVVSFSGHAVRQLTLKGEKKVEVNLKGLKEPVLVFVGTAVNGAKETYKIYMEKSKQ</sequence>
<dbReference type="InterPro" id="IPR052940">
    <property type="entry name" value="Carb_Esterase_6"/>
</dbReference>
<dbReference type="AlphaFoldDB" id="A0AA37HZ10"/>
<gene>
    <name evidence="4" type="ORF">PRRU23_20930</name>
</gene>
<evidence type="ECO:0000256" key="1">
    <source>
        <dbReference type="ARBA" id="ARBA00022801"/>
    </source>
</evidence>
<dbReference type="InterPro" id="IPR036514">
    <property type="entry name" value="SGNH_hydro_sf"/>
</dbReference>